<dbReference type="RefSeq" id="WP_307019269.1">
    <property type="nucleotide sequence ID" value="NZ_JAUSUI010000003.1"/>
</dbReference>
<dbReference type="Pfam" id="PF07883">
    <property type="entry name" value="Cupin_2"/>
    <property type="match status" value="1"/>
</dbReference>
<accession>A0ABU0B9P5</accession>
<feature type="domain" description="Cupin type-2" evidence="2">
    <location>
        <begin position="25"/>
        <end position="94"/>
    </location>
</feature>
<organism evidence="3 4">
    <name type="scientific">Ancylobacter polymorphus</name>
    <dbReference type="NCBI Taxonomy" id="223390"/>
    <lineage>
        <taxon>Bacteria</taxon>
        <taxon>Pseudomonadati</taxon>
        <taxon>Pseudomonadota</taxon>
        <taxon>Alphaproteobacteria</taxon>
        <taxon>Hyphomicrobiales</taxon>
        <taxon>Xanthobacteraceae</taxon>
        <taxon>Ancylobacter</taxon>
    </lineage>
</organism>
<dbReference type="InterPro" id="IPR013096">
    <property type="entry name" value="Cupin_2"/>
</dbReference>
<dbReference type="Proteomes" id="UP001224682">
    <property type="component" value="Unassembled WGS sequence"/>
</dbReference>
<comment type="caution">
    <text evidence="3">The sequence shown here is derived from an EMBL/GenBank/DDBJ whole genome shotgun (WGS) entry which is preliminary data.</text>
</comment>
<dbReference type="PANTHER" id="PTHR35848">
    <property type="entry name" value="OXALATE-BINDING PROTEIN"/>
    <property type="match status" value="1"/>
</dbReference>
<reference evidence="3 4" key="1">
    <citation type="submission" date="2023-07" db="EMBL/GenBank/DDBJ databases">
        <title>Genomic Encyclopedia of Type Strains, Phase IV (KMG-IV): sequencing the most valuable type-strain genomes for metagenomic binning, comparative biology and taxonomic classification.</title>
        <authorList>
            <person name="Goeker M."/>
        </authorList>
    </citation>
    <scope>NUCLEOTIDE SEQUENCE [LARGE SCALE GENOMIC DNA]</scope>
    <source>
        <strain evidence="3 4">DSM 2457</strain>
    </source>
</reference>
<dbReference type="SUPFAM" id="SSF51182">
    <property type="entry name" value="RmlC-like cupins"/>
    <property type="match status" value="1"/>
</dbReference>
<evidence type="ECO:0000313" key="4">
    <source>
        <dbReference type="Proteomes" id="UP001224682"/>
    </source>
</evidence>
<dbReference type="InterPro" id="IPR014710">
    <property type="entry name" value="RmlC-like_jellyroll"/>
</dbReference>
<dbReference type="InterPro" id="IPR051610">
    <property type="entry name" value="GPI/OXD"/>
</dbReference>
<protein>
    <submittedName>
        <fullName evidence="3">Cupin superfamily protein</fullName>
    </submittedName>
</protein>
<dbReference type="InterPro" id="IPR011051">
    <property type="entry name" value="RmlC_Cupin_sf"/>
</dbReference>
<evidence type="ECO:0000259" key="2">
    <source>
        <dbReference type="Pfam" id="PF07883"/>
    </source>
</evidence>
<name>A0ABU0B9P5_9HYPH</name>
<sequence length="100" mass="10700">MLIRNRGLEKVIITPPAASRLKAFLVSLDPGASSGDEPYSHNGQEVGYVVSGSMELEIGDKSYVLNAGDCVAFDSDIAHRFWSRGSKSASILWVNAPTSS</sequence>
<dbReference type="Gene3D" id="2.60.120.10">
    <property type="entry name" value="Jelly Rolls"/>
    <property type="match status" value="1"/>
</dbReference>
<evidence type="ECO:0000256" key="1">
    <source>
        <dbReference type="ARBA" id="ARBA00022723"/>
    </source>
</evidence>
<gene>
    <name evidence="3" type="ORF">J2S75_001581</name>
</gene>
<proteinExistence type="predicted"/>
<dbReference type="CDD" id="cd02209">
    <property type="entry name" value="cupin_XRE_C"/>
    <property type="match status" value="1"/>
</dbReference>
<keyword evidence="4" id="KW-1185">Reference proteome</keyword>
<keyword evidence="1" id="KW-0479">Metal-binding</keyword>
<dbReference type="EMBL" id="JAUSUI010000003">
    <property type="protein sequence ID" value="MDQ0302553.1"/>
    <property type="molecule type" value="Genomic_DNA"/>
</dbReference>
<evidence type="ECO:0000313" key="3">
    <source>
        <dbReference type="EMBL" id="MDQ0302553.1"/>
    </source>
</evidence>